<dbReference type="EMBL" id="BJVU01000020">
    <property type="protein sequence ID" value="GEL60045.1"/>
    <property type="molecule type" value="Genomic_DNA"/>
</dbReference>
<dbReference type="Proteomes" id="UP000032671">
    <property type="component" value="Unassembled WGS sequence"/>
</dbReference>
<dbReference type="STRING" id="1231339.Abci_009_018"/>
<accession>A0A0D6N3G2</accession>
<reference evidence="2 4" key="2">
    <citation type="submission" date="2019-07" db="EMBL/GenBank/DDBJ databases">
        <title>Whole genome shotgun sequence of Acetobacter cibinongensis NBRC 16605.</title>
        <authorList>
            <person name="Hosoyama A."/>
            <person name="Uohara A."/>
            <person name="Ohji S."/>
            <person name="Ichikawa N."/>
        </authorList>
    </citation>
    <scope>NUCLEOTIDE SEQUENCE [LARGE SCALE GENOMIC DNA]</scope>
    <source>
        <strain evidence="2 4">NBRC 16605</strain>
    </source>
</reference>
<comment type="caution">
    <text evidence="1">The sequence shown here is derived from an EMBL/GenBank/DDBJ whole genome shotgun (WGS) entry which is preliminary data.</text>
</comment>
<evidence type="ECO:0000313" key="3">
    <source>
        <dbReference type="Proteomes" id="UP000032671"/>
    </source>
</evidence>
<dbReference type="InterPro" id="IPR021505">
    <property type="entry name" value="Phage_B3_Orf6"/>
</dbReference>
<name>A0A0D6N3G2_9PROT</name>
<reference evidence="1 3" key="1">
    <citation type="submission" date="2012-11" db="EMBL/GenBank/DDBJ databases">
        <title>Whole genome sequence of Acetobacter cibinongensis 4H-1.</title>
        <authorList>
            <person name="Azuma Y."/>
            <person name="Higashiura N."/>
            <person name="Hirakawa H."/>
            <person name="Matsushita K."/>
        </authorList>
    </citation>
    <scope>NUCLEOTIDE SEQUENCE [LARGE SCALE GENOMIC DNA]</scope>
    <source>
        <strain evidence="1 3">4H-1</strain>
    </source>
</reference>
<evidence type="ECO:0000313" key="2">
    <source>
        <dbReference type="EMBL" id="GEL60045.1"/>
    </source>
</evidence>
<accession>A0A6N3SRK8</accession>
<proteinExistence type="predicted"/>
<sequence>MEINREGVVETVLGDKQPRKVFGNAALLQHDTARRMIEEAEAYSALTVEFKQRMFDILEEYEDAMRELYGAQKGGKSGRAQIEDIPCKMKVKVEVYRTQKSDGSIIAAQSLVREILDDMKEDMPPWADSLLRSILQMDDGVGSFSTASLKLAKKAQIPHPKWSLAVRAIESSIRTVRSRRNILFYRADEPHDYTRVAMNFSEIGGHND</sequence>
<protein>
    <recommendedName>
        <fullName evidence="5">Sulfate transporter</fullName>
    </recommendedName>
</protein>
<dbReference type="Pfam" id="PF11363">
    <property type="entry name" value="DUF3164"/>
    <property type="match status" value="1"/>
</dbReference>
<dbReference type="EMBL" id="BAMV01000009">
    <property type="protein sequence ID" value="GAN60113.1"/>
    <property type="molecule type" value="Genomic_DNA"/>
</dbReference>
<evidence type="ECO:0000313" key="4">
    <source>
        <dbReference type="Proteomes" id="UP000321891"/>
    </source>
</evidence>
<evidence type="ECO:0000313" key="1">
    <source>
        <dbReference type="EMBL" id="GAN60113.1"/>
    </source>
</evidence>
<dbReference type="AlphaFoldDB" id="A0A0D6N3G2"/>
<evidence type="ECO:0008006" key="5">
    <source>
        <dbReference type="Google" id="ProtNLM"/>
    </source>
</evidence>
<keyword evidence="4" id="KW-1185">Reference proteome</keyword>
<dbReference type="RefSeq" id="WP_048838197.1">
    <property type="nucleotide sequence ID" value="NZ_BAMV01000009.1"/>
</dbReference>
<organism evidence="1 3">
    <name type="scientific">Acetobacter cibinongensis</name>
    <dbReference type="NCBI Taxonomy" id="146475"/>
    <lineage>
        <taxon>Bacteria</taxon>
        <taxon>Pseudomonadati</taxon>
        <taxon>Pseudomonadota</taxon>
        <taxon>Alphaproteobacteria</taxon>
        <taxon>Acetobacterales</taxon>
        <taxon>Acetobacteraceae</taxon>
        <taxon>Acetobacter</taxon>
    </lineage>
</organism>
<gene>
    <name evidence="1" type="ORF">Abci_009_018</name>
    <name evidence="2" type="ORF">ACI01nite_26470</name>
</gene>
<dbReference type="Proteomes" id="UP000321891">
    <property type="component" value="Unassembled WGS sequence"/>
</dbReference>